<reference evidence="1" key="1">
    <citation type="journal article" date="2015" name="Nature">
        <title>Complex archaea that bridge the gap between prokaryotes and eukaryotes.</title>
        <authorList>
            <person name="Spang A."/>
            <person name="Saw J.H."/>
            <person name="Jorgensen S.L."/>
            <person name="Zaremba-Niedzwiedzka K."/>
            <person name="Martijn J."/>
            <person name="Lind A.E."/>
            <person name="van Eijk R."/>
            <person name="Schleper C."/>
            <person name="Guy L."/>
            <person name="Ettema T.J."/>
        </authorList>
    </citation>
    <scope>NUCLEOTIDE SEQUENCE</scope>
</reference>
<dbReference type="Pfam" id="PF18907">
    <property type="entry name" value="DUF5662"/>
    <property type="match status" value="1"/>
</dbReference>
<gene>
    <name evidence="1" type="ORF">LCGC14_0480950</name>
</gene>
<protein>
    <submittedName>
        <fullName evidence="1">Uncharacterized protein</fullName>
    </submittedName>
</protein>
<organism evidence="1">
    <name type="scientific">marine sediment metagenome</name>
    <dbReference type="NCBI Taxonomy" id="412755"/>
    <lineage>
        <taxon>unclassified sequences</taxon>
        <taxon>metagenomes</taxon>
        <taxon>ecological metagenomes</taxon>
    </lineage>
</organism>
<dbReference type="EMBL" id="LAZR01000523">
    <property type="protein sequence ID" value="KKN65491.1"/>
    <property type="molecule type" value="Genomic_DNA"/>
</dbReference>
<proteinExistence type="predicted"/>
<accession>A0A0F9UWC3</accession>
<evidence type="ECO:0000313" key="1">
    <source>
        <dbReference type="EMBL" id="KKN65491.1"/>
    </source>
</evidence>
<dbReference type="AlphaFoldDB" id="A0A0F9UWC3"/>
<comment type="caution">
    <text evidence="1">The sequence shown here is derived from an EMBL/GenBank/DDBJ whole genome shotgun (WGS) entry which is preliminary data.</text>
</comment>
<name>A0A0F9UWC3_9ZZZZ</name>
<sequence length="157" mass="18785">MKHLQYLSYVLRHKWFVFLEAWHLGIPWLGLLHDWSKFMPGEWFAYTNFFYGKQAKVVRDESGYYKPTDTGNAAFDLAWVHHQKYNKHHWQWWVIPDDGGASKVLDMPIPYRKEMLADWRGAGRAQGRPDTKGWYEKNGVRITMSPATRQWLEERIL</sequence>
<dbReference type="InterPro" id="IPR043721">
    <property type="entry name" value="DUF5662"/>
</dbReference>